<accession>A0A9W9DI78</accession>
<evidence type="ECO:0000313" key="3">
    <source>
        <dbReference type="Proteomes" id="UP001150238"/>
    </source>
</evidence>
<organism evidence="2 3">
    <name type="scientific">Lentinula lateritia</name>
    <dbReference type="NCBI Taxonomy" id="40482"/>
    <lineage>
        <taxon>Eukaryota</taxon>
        <taxon>Fungi</taxon>
        <taxon>Dikarya</taxon>
        <taxon>Basidiomycota</taxon>
        <taxon>Agaricomycotina</taxon>
        <taxon>Agaricomycetes</taxon>
        <taxon>Agaricomycetidae</taxon>
        <taxon>Agaricales</taxon>
        <taxon>Marasmiineae</taxon>
        <taxon>Omphalotaceae</taxon>
        <taxon>Lentinula</taxon>
    </lineage>
</organism>
<dbReference type="GO" id="GO:0005524">
    <property type="term" value="F:ATP binding"/>
    <property type="evidence" value="ECO:0007669"/>
    <property type="project" value="UniProtKB-KW"/>
</dbReference>
<dbReference type="Pfam" id="PF03109">
    <property type="entry name" value="ABC1"/>
    <property type="match status" value="1"/>
</dbReference>
<comment type="caution">
    <text evidence="2">The sequence shown here is derived from an EMBL/GenBank/DDBJ whole genome shotgun (WGS) entry which is preliminary data.</text>
</comment>
<dbReference type="InterPro" id="IPR011009">
    <property type="entry name" value="Kinase-like_dom_sf"/>
</dbReference>
<dbReference type="SUPFAM" id="SSF56112">
    <property type="entry name" value="Protein kinase-like (PK-like)"/>
    <property type="match status" value="1"/>
</dbReference>
<name>A0A9W9DI78_9AGAR</name>
<dbReference type="Gene3D" id="1.10.510.10">
    <property type="entry name" value="Transferase(Phosphotransferase) domain 1"/>
    <property type="match status" value="1"/>
</dbReference>
<evidence type="ECO:0000259" key="1">
    <source>
        <dbReference type="Pfam" id="PF03109"/>
    </source>
</evidence>
<sequence length="115" mass="13733">MMYEKVKRGVIILRKVSGMPLRDTKEWRNGNAAIQLHMMRTVYRSVLEQDYDLVQAQKLVHIDPDPSNILVDDPGVNLIDYGAPSVYPVKRDITMEEFEKWFKERWDLLWYHKRP</sequence>
<dbReference type="GO" id="GO:0004674">
    <property type="term" value="F:protein serine/threonine kinase activity"/>
    <property type="evidence" value="ECO:0007669"/>
    <property type="project" value="UniProtKB-KW"/>
</dbReference>
<feature type="domain" description="ABC1 atypical kinase-like" evidence="1">
    <location>
        <begin position="7"/>
        <end position="87"/>
    </location>
</feature>
<protein>
    <recommendedName>
        <fullName evidence="1">ABC1 atypical kinase-like domain-containing protein</fullName>
    </recommendedName>
</protein>
<proteinExistence type="predicted"/>
<dbReference type="EMBL" id="JANVFS010000032">
    <property type="protein sequence ID" value="KAJ4470409.1"/>
    <property type="molecule type" value="Genomic_DNA"/>
</dbReference>
<dbReference type="Proteomes" id="UP001150238">
    <property type="component" value="Unassembled WGS sequence"/>
</dbReference>
<reference evidence="2" key="1">
    <citation type="submission" date="2022-08" db="EMBL/GenBank/DDBJ databases">
        <authorList>
            <consortium name="DOE Joint Genome Institute"/>
            <person name="Min B."/>
            <person name="Riley R."/>
            <person name="Sierra-Patev S."/>
            <person name="Naranjo-Ortiz M."/>
            <person name="Looney B."/>
            <person name="Konkel Z."/>
            <person name="Slot J.C."/>
            <person name="Sakamoto Y."/>
            <person name="Steenwyk J.L."/>
            <person name="Rokas A."/>
            <person name="Carro J."/>
            <person name="Camarero S."/>
            <person name="Ferreira P."/>
            <person name="Molpeceres G."/>
            <person name="Ruiz-Duenas F.J."/>
            <person name="Serrano A."/>
            <person name="Henrissat B."/>
            <person name="Drula E."/>
            <person name="Hughes K.W."/>
            <person name="Mata J.L."/>
            <person name="Ishikawa N.K."/>
            <person name="Vargas-Isla R."/>
            <person name="Ushijima S."/>
            <person name="Smith C.A."/>
            <person name="Ahrendt S."/>
            <person name="Andreopoulos W."/>
            <person name="He G."/>
            <person name="Labutti K."/>
            <person name="Lipzen A."/>
            <person name="Ng V."/>
            <person name="Sandor L."/>
            <person name="Barry K."/>
            <person name="Martinez A.T."/>
            <person name="Xiao Y."/>
            <person name="Gibbons J.G."/>
            <person name="Terashima K."/>
            <person name="Hibbett D.S."/>
            <person name="Grigoriev I.V."/>
        </authorList>
    </citation>
    <scope>NUCLEOTIDE SEQUENCE</scope>
    <source>
        <strain evidence="2">Sp2 HRB7682 ss15</strain>
    </source>
</reference>
<dbReference type="AlphaFoldDB" id="A0A9W9DI78"/>
<evidence type="ECO:0000313" key="2">
    <source>
        <dbReference type="EMBL" id="KAJ4470409.1"/>
    </source>
</evidence>
<gene>
    <name evidence="2" type="ORF">C8J55DRAFT_522825</name>
</gene>
<reference evidence="2" key="2">
    <citation type="journal article" date="2023" name="Proc. Natl. Acad. Sci. U.S.A.">
        <title>A global phylogenomic analysis of the shiitake genus Lentinula.</title>
        <authorList>
            <person name="Sierra-Patev S."/>
            <person name="Min B."/>
            <person name="Naranjo-Ortiz M."/>
            <person name="Looney B."/>
            <person name="Konkel Z."/>
            <person name="Slot J.C."/>
            <person name="Sakamoto Y."/>
            <person name="Steenwyk J.L."/>
            <person name="Rokas A."/>
            <person name="Carro J."/>
            <person name="Camarero S."/>
            <person name="Ferreira P."/>
            <person name="Molpeceres G."/>
            <person name="Ruiz-Duenas F.J."/>
            <person name="Serrano A."/>
            <person name="Henrissat B."/>
            <person name="Drula E."/>
            <person name="Hughes K.W."/>
            <person name="Mata J.L."/>
            <person name="Ishikawa N.K."/>
            <person name="Vargas-Isla R."/>
            <person name="Ushijima S."/>
            <person name="Smith C.A."/>
            <person name="Donoghue J."/>
            <person name="Ahrendt S."/>
            <person name="Andreopoulos W."/>
            <person name="He G."/>
            <person name="LaButti K."/>
            <person name="Lipzen A."/>
            <person name="Ng V."/>
            <person name="Riley R."/>
            <person name="Sandor L."/>
            <person name="Barry K."/>
            <person name="Martinez A.T."/>
            <person name="Xiao Y."/>
            <person name="Gibbons J.G."/>
            <person name="Terashima K."/>
            <person name="Grigoriev I.V."/>
            <person name="Hibbett D."/>
        </authorList>
    </citation>
    <scope>NUCLEOTIDE SEQUENCE</scope>
    <source>
        <strain evidence="2">Sp2 HRB7682 ss15</strain>
    </source>
</reference>
<dbReference type="InterPro" id="IPR004147">
    <property type="entry name" value="ABC1_dom"/>
</dbReference>